<dbReference type="InterPro" id="IPR001882">
    <property type="entry name" value="Biotin_BS"/>
</dbReference>
<dbReference type="Pfam" id="PF00364">
    <property type="entry name" value="Biotin_lipoyl"/>
    <property type="match status" value="1"/>
</dbReference>
<evidence type="ECO:0000256" key="13">
    <source>
        <dbReference type="ARBA" id="ARBA00048600"/>
    </source>
</evidence>
<dbReference type="Gene3D" id="3.90.226.10">
    <property type="entry name" value="2-enoyl-CoA Hydratase, Chain A, domain 1"/>
    <property type="match status" value="3"/>
</dbReference>
<evidence type="ECO:0000259" key="17">
    <source>
        <dbReference type="PROSITE" id="PS50975"/>
    </source>
</evidence>
<proteinExistence type="predicted"/>
<dbReference type="FunFam" id="3.90.1770.10:FF:000001">
    <property type="entry name" value="acetyl-CoA carboxylase 1"/>
    <property type="match status" value="1"/>
</dbReference>
<dbReference type="Pfam" id="PF02785">
    <property type="entry name" value="Biotin_carb_C"/>
    <property type="match status" value="1"/>
</dbReference>
<dbReference type="InterPro" id="IPR049076">
    <property type="entry name" value="ACCA"/>
</dbReference>
<protein>
    <recommendedName>
        <fullName evidence="23">Acetyl-CoA carboxylase</fullName>
    </recommendedName>
</protein>
<dbReference type="InterPro" id="IPR016185">
    <property type="entry name" value="PreATP-grasp_dom_sf"/>
</dbReference>
<dbReference type="InterPro" id="IPR000089">
    <property type="entry name" value="Biotin_lipoyl"/>
</dbReference>
<feature type="region of interest" description="Disordered" evidence="15">
    <location>
        <begin position="439"/>
        <end position="461"/>
    </location>
</feature>
<comment type="catalytic activity">
    <reaction evidence="13">
        <text>N(6)-biotinyl-L-lysyl-[protein] + hydrogencarbonate + ATP = N(6)-carboxybiotinyl-L-lysyl-[protein] + ADP + phosphate + H(+)</text>
        <dbReference type="Rhea" id="RHEA:13501"/>
        <dbReference type="Rhea" id="RHEA-COMP:10505"/>
        <dbReference type="Rhea" id="RHEA-COMP:10506"/>
        <dbReference type="ChEBI" id="CHEBI:15378"/>
        <dbReference type="ChEBI" id="CHEBI:17544"/>
        <dbReference type="ChEBI" id="CHEBI:30616"/>
        <dbReference type="ChEBI" id="CHEBI:43474"/>
        <dbReference type="ChEBI" id="CHEBI:83144"/>
        <dbReference type="ChEBI" id="CHEBI:83145"/>
        <dbReference type="ChEBI" id="CHEBI:456216"/>
        <dbReference type="EC" id="6.3.4.14"/>
    </reaction>
</comment>
<comment type="caution">
    <text evidence="21">The sequence shown here is derived from an EMBL/GenBank/DDBJ whole genome shotgun (WGS) entry which is preliminary data.</text>
</comment>
<dbReference type="InterPro" id="IPR005479">
    <property type="entry name" value="CPAse_ATP-bd"/>
</dbReference>
<keyword evidence="9" id="KW-0275">Fatty acid biosynthesis</keyword>
<keyword evidence="6" id="KW-0276">Fatty acid metabolism</keyword>
<dbReference type="SUPFAM" id="SSF51230">
    <property type="entry name" value="Single hybrid motif"/>
    <property type="match status" value="1"/>
</dbReference>
<dbReference type="Pfam" id="PF08326">
    <property type="entry name" value="ACC_central"/>
    <property type="match status" value="1"/>
</dbReference>
<dbReference type="PROSITE" id="PS50968">
    <property type="entry name" value="BIOTINYL_LIPOYL"/>
    <property type="match status" value="1"/>
</dbReference>
<dbReference type="InterPro" id="IPR034733">
    <property type="entry name" value="AcCoA_carboxyl_beta"/>
</dbReference>
<feature type="domain" description="Lipoyl-binding" evidence="16">
    <location>
        <begin position="1149"/>
        <end position="1223"/>
    </location>
</feature>
<dbReference type="SUPFAM" id="SSF52096">
    <property type="entry name" value="ClpP/crotonase"/>
    <property type="match status" value="2"/>
</dbReference>
<dbReference type="PANTHER" id="PTHR45728">
    <property type="entry name" value="ACETYL-COA CARBOXYLASE, ISOFORM A"/>
    <property type="match status" value="1"/>
</dbReference>
<dbReference type="Pfam" id="PF01039">
    <property type="entry name" value="Carboxyl_trans"/>
    <property type="match status" value="1"/>
</dbReference>
<evidence type="ECO:0000256" key="12">
    <source>
        <dbReference type="ARBA" id="ARBA00048065"/>
    </source>
</evidence>
<dbReference type="PANTHER" id="PTHR45728:SF3">
    <property type="entry name" value="ACETYL-COA CARBOXYLASE"/>
    <property type="match status" value="1"/>
</dbReference>
<dbReference type="FunFam" id="3.90.226.10:FF:000010">
    <property type="entry name" value="acetyl-CoA carboxylase isoform X2"/>
    <property type="match status" value="1"/>
</dbReference>
<dbReference type="InterPro" id="IPR049074">
    <property type="entry name" value="ACCA_BT"/>
</dbReference>
<evidence type="ECO:0000256" key="2">
    <source>
        <dbReference type="ARBA" id="ARBA00004956"/>
    </source>
</evidence>
<dbReference type="InterPro" id="IPR029045">
    <property type="entry name" value="ClpP/crotonase-like_dom_sf"/>
</dbReference>
<evidence type="ECO:0000256" key="15">
    <source>
        <dbReference type="SAM" id="MobiDB-lite"/>
    </source>
</evidence>
<dbReference type="InterPro" id="IPR011762">
    <property type="entry name" value="COA_CT_N"/>
</dbReference>
<dbReference type="SUPFAM" id="SSF52440">
    <property type="entry name" value="PreATP-grasp domain"/>
    <property type="match status" value="1"/>
</dbReference>
<dbReference type="InterPro" id="IPR013537">
    <property type="entry name" value="AcCoA_COase_cen"/>
</dbReference>
<evidence type="ECO:0000256" key="5">
    <source>
        <dbReference type="ARBA" id="ARBA00022741"/>
    </source>
</evidence>
<dbReference type="Proteomes" id="UP000821837">
    <property type="component" value="Chromosome 8"/>
</dbReference>
<dbReference type="Pfam" id="PF21385">
    <property type="entry name" value="ACCA_BT"/>
    <property type="match status" value="1"/>
</dbReference>
<dbReference type="InterPro" id="IPR005481">
    <property type="entry name" value="BC-like_N"/>
</dbReference>
<keyword evidence="22" id="KW-1185">Reference proteome</keyword>
<dbReference type="PROSITE" id="PS50979">
    <property type="entry name" value="BC"/>
    <property type="match status" value="1"/>
</dbReference>
<dbReference type="PROSITE" id="PS50980">
    <property type="entry name" value="COA_CT_NTER"/>
    <property type="match status" value="1"/>
</dbReference>
<feature type="domain" description="CoA carboxyltransferase C-terminal" evidence="20">
    <location>
        <begin position="2152"/>
        <end position="2465"/>
    </location>
</feature>
<reference evidence="21" key="2">
    <citation type="submission" date="2021-09" db="EMBL/GenBank/DDBJ databases">
        <authorList>
            <person name="Jia N."/>
            <person name="Wang J."/>
            <person name="Shi W."/>
            <person name="Du L."/>
            <person name="Sun Y."/>
            <person name="Zhan W."/>
            <person name="Jiang J."/>
            <person name="Wang Q."/>
            <person name="Zhang B."/>
            <person name="Ji P."/>
            <person name="Sakyi L.B."/>
            <person name="Cui X."/>
            <person name="Yuan T."/>
            <person name="Jiang B."/>
            <person name="Yang W."/>
            <person name="Lam T.T.-Y."/>
            <person name="Chang Q."/>
            <person name="Ding S."/>
            <person name="Wang X."/>
            <person name="Zhu J."/>
            <person name="Ruan X."/>
            <person name="Zhao L."/>
            <person name="Wei J."/>
            <person name="Que T."/>
            <person name="Du C."/>
            <person name="Cheng J."/>
            <person name="Dai P."/>
            <person name="Han X."/>
            <person name="Huang E."/>
            <person name="Gao Y."/>
            <person name="Liu J."/>
            <person name="Shao H."/>
            <person name="Ye R."/>
            <person name="Li L."/>
            <person name="Wei W."/>
            <person name="Wang X."/>
            <person name="Wang C."/>
            <person name="Huo Q."/>
            <person name="Li W."/>
            <person name="Guo W."/>
            <person name="Chen H."/>
            <person name="Chen S."/>
            <person name="Zhou L."/>
            <person name="Zhou L."/>
            <person name="Ni X."/>
            <person name="Tian J."/>
            <person name="Zhou Y."/>
            <person name="Sheng Y."/>
            <person name="Liu T."/>
            <person name="Pan Y."/>
            <person name="Xia L."/>
            <person name="Li J."/>
            <person name="Zhao F."/>
            <person name="Cao W."/>
        </authorList>
    </citation>
    <scope>NUCLEOTIDE SEQUENCE</scope>
    <source>
        <strain evidence="21">Rsan-2018</strain>
        <tissue evidence="21">Larvae</tissue>
    </source>
</reference>
<dbReference type="FunFam" id="3.30.470.20:FF:000005">
    <property type="entry name" value="Acetyl-CoA carboxylase 1"/>
    <property type="match status" value="1"/>
</dbReference>
<dbReference type="FunFam" id="3.30.1490.20:FF:000003">
    <property type="entry name" value="acetyl-CoA carboxylase isoform X1"/>
    <property type="match status" value="1"/>
</dbReference>
<evidence type="ECO:0000259" key="18">
    <source>
        <dbReference type="PROSITE" id="PS50979"/>
    </source>
</evidence>
<dbReference type="Gene3D" id="3.90.1770.10">
    <property type="entry name" value="PreATP-grasp domain"/>
    <property type="match status" value="1"/>
</dbReference>
<keyword evidence="3" id="KW-0444">Lipid biosynthesis</keyword>
<feature type="compositionally biased region" description="Basic residues" evidence="15">
    <location>
        <begin position="439"/>
        <end position="454"/>
    </location>
</feature>
<dbReference type="PROSITE" id="PS00866">
    <property type="entry name" value="CPSASE_1"/>
    <property type="match status" value="1"/>
</dbReference>
<evidence type="ECO:0000256" key="9">
    <source>
        <dbReference type="ARBA" id="ARBA00023160"/>
    </source>
</evidence>
<evidence type="ECO:0000256" key="1">
    <source>
        <dbReference type="ARBA" id="ARBA00001953"/>
    </source>
</evidence>
<evidence type="ECO:0000256" key="6">
    <source>
        <dbReference type="ARBA" id="ARBA00022832"/>
    </source>
</evidence>
<dbReference type="Gene3D" id="2.40.50.100">
    <property type="match status" value="1"/>
</dbReference>
<evidence type="ECO:0000256" key="10">
    <source>
        <dbReference type="ARBA" id="ARBA00023267"/>
    </source>
</evidence>
<evidence type="ECO:0000256" key="8">
    <source>
        <dbReference type="ARBA" id="ARBA00023098"/>
    </source>
</evidence>
<evidence type="ECO:0000256" key="7">
    <source>
        <dbReference type="ARBA" id="ARBA00022840"/>
    </source>
</evidence>
<dbReference type="GO" id="GO:0004075">
    <property type="term" value="F:biotin carboxylase activity"/>
    <property type="evidence" value="ECO:0007669"/>
    <property type="project" value="UniProtKB-EC"/>
</dbReference>
<dbReference type="InterPro" id="IPR005482">
    <property type="entry name" value="Biotin_COase_C"/>
</dbReference>
<keyword evidence="4" id="KW-0436">Ligase</keyword>
<evidence type="ECO:0000256" key="14">
    <source>
        <dbReference type="PROSITE-ProRule" id="PRU00409"/>
    </source>
</evidence>
<evidence type="ECO:0000313" key="22">
    <source>
        <dbReference type="Proteomes" id="UP000821837"/>
    </source>
</evidence>
<dbReference type="InterPro" id="IPR011053">
    <property type="entry name" value="Single_hybrid_motif"/>
</dbReference>
<dbReference type="InterPro" id="IPR011054">
    <property type="entry name" value="Rudment_hybrid_motif"/>
</dbReference>
<dbReference type="SUPFAM" id="SSF56059">
    <property type="entry name" value="Glutathione synthetase ATP-binding domain-like"/>
    <property type="match status" value="1"/>
</dbReference>
<feature type="region of interest" description="Disordered" evidence="15">
    <location>
        <begin position="2574"/>
        <end position="2595"/>
    </location>
</feature>
<evidence type="ECO:0000259" key="19">
    <source>
        <dbReference type="PROSITE" id="PS50980"/>
    </source>
</evidence>
<dbReference type="PROSITE" id="PS50989">
    <property type="entry name" value="COA_CT_CTER"/>
    <property type="match status" value="1"/>
</dbReference>
<dbReference type="InterPro" id="IPR011764">
    <property type="entry name" value="Biotin_carboxylation_dom"/>
</dbReference>
<dbReference type="EMBL" id="JABSTV010001254">
    <property type="protein sequence ID" value="KAH7940333.1"/>
    <property type="molecule type" value="Genomic_DNA"/>
</dbReference>
<evidence type="ECO:0000313" key="21">
    <source>
        <dbReference type="EMBL" id="KAH7940333.1"/>
    </source>
</evidence>
<keyword evidence="8" id="KW-0443">Lipid metabolism</keyword>
<evidence type="ECO:0000256" key="4">
    <source>
        <dbReference type="ARBA" id="ARBA00022598"/>
    </source>
</evidence>
<keyword evidence="7 14" id="KW-0067">ATP-binding</keyword>
<feature type="compositionally biased region" description="Low complexity" evidence="15">
    <location>
        <begin position="2576"/>
        <end position="2595"/>
    </location>
</feature>
<dbReference type="GO" id="GO:0006633">
    <property type="term" value="P:fatty acid biosynthetic process"/>
    <property type="evidence" value="ECO:0007669"/>
    <property type="project" value="UniProtKB-KW"/>
</dbReference>
<dbReference type="SUPFAM" id="SSF51246">
    <property type="entry name" value="Rudiment single hybrid motif"/>
    <property type="match status" value="1"/>
</dbReference>
<dbReference type="InterPro" id="IPR011763">
    <property type="entry name" value="COA_CT_C"/>
</dbReference>
<evidence type="ECO:0008006" key="23">
    <source>
        <dbReference type="Google" id="ProtNLM"/>
    </source>
</evidence>
<dbReference type="Gene3D" id="3.40.50.20">
    <property type="match status" value="2"/>
</dbReference>
<comment type="cofactor">
    <cofactor evidence="1">
        <name>biotin</name>
        <dbReference type="ChEBI" id="CHEBI:57586"/>
    </cofactor>
</comment>
<dbReference type="PROSITE" id="PS00188">
    <property type="entry name" value="BIOTIN"/>
    <property type="match status" value="1"/>
</dbReference>
<dbReference type="Gene3D" id="3.30.1490.20">
    <property type="entry name" value="ATP-grasp fold, A domain"/>
    <property type="match status" value="1"/>
</dbReference>
<dbReference type="GO" id="GO:0003989">
    <property type="term" value="F:acetyl-CoA carboxylase activity"/>
    <property type="evidence" value="ECO:0007669"/>
    <property type="project" value="UniProtKB-EC"/>
</dbReference>
<evidence type="ECO:0000259" key="20">
    <source>
        <dbReference type="PROSITE" id="PS50989"/>
    </source>
</evidence>
<organism evidence="21 22">
    <name type="scientific">Rhipicephalus sanguineus</name>
    <name type="common">Brown dog tick</name>
    <name type="synonym">Ixodes sanguineus</name>
    <dbReference type="NCBI Taxonomy" id="34632"/>
    <lineage>
        <taxon>Eukaryota</taxon>
        <taxon>Metazoa</taxon>
        <taxon>Ecdysozoa</taxon>
        <taxon>Arthropoda</taxon>
        <taxon>Chelicerata</taxon>
        <taxon>Arachnida</taxon>
        <taxon>Acari</taxon>
        <taxon>Parasitiformes</taxon>
        <taxon>Ixodida</taxon>
        <taxon>Ixodoidea</taxon>
        <taxon>Ixodidae</taxon>
        <taxon>Rhipicephalinae</taxon>
        <taxon>Rhipicephalus</taxon>
        <taxon>Rhipicephalus</taxon>
    </lineage>
</organism>
<feature type="domain" description="Biotin carboxylation" evidence="18">
    <location>
        <begin position="547"/>
        <end position="1022"/>
    </location>
</feature>
<evidence type="ECO:0000256" key="11">
    <source>
        <dbReference type="ARBA" id="ARBA00023268"/>
    </source>
</evidence>
<evidence type="ECO:0000259" key="16">
    <source>
        <dbReference type="PROSITE" id="PS50968"/>
    </source>
</evidence>
<dbReference type="Gene3D" id="3.30.470.20">
    <property type="entry name" value="ATP-grasp fold, B domain"/>
    <property type="match status" value="1"/>
</dbReference>
<dbReference type="Pfam" id="PF02786">
    <property type="entry name" value="CPSase_L_D2"/>
    <property type="match status" value="1"/>
</dbReference>
<dbReference type="GO" id="GO:0005739">
    <property type="term" value="C:mitochondrion"/>
    <property type="evidence" value="ECO:0007669"/>
    <property type="project" value="TreeGrafter"/>
</dbReference>
<dbReference type="SMART" id="SM00878">
    <property type="entry name" value="Biotin_carb_C"/>
    <property type="match status" value="1"/>
</dbReference>
<dbReference type="Pfam" id="PF00289">
    <property type="entry name" value="Biotin_carb_N"/>
    <property type="match status" value="1"/>
</dbReference>
<feature type="domain" description="CoA carboxyltransferase N-terminal" evidence="19">
    <location>
        <begin position="1943"/>
        <end position="2061"/>
    </location>
</feature>
<dbReference type="CDD" id="cd06850">
    <property type="entry name" value="biotinyl_domain"/>
    <property type="match status" value="1"/>
</dbReference>
<dbReference type="GO" id="GO:0046872">
    <property type="term" value="F:metal ion binding"/>
    <property type="evidence" value="ECO:0007669"/>
    <property type="project" value="InterPro"/>
</dbReference>
<feature type="domain" description="ATP-grasp" evidence="17">
    <location>
        <begin position="679"/>
        <end position="870"/>
    </location>
</feature>
<dbReference type="InterPro" id="IPR011761">
    <property type="entry name" value="ATP-grasp"/>
</dbReference>
<name>A0A9D4PGX0_RHISA</name>
<accession>A0A9D4PGX0</accession>
<evidence type="ECO:0000256" key="3">
    <source>
        <dbReference type="ARBA" id="ARBA00022516"/>
    </source>
</evidence>
<keyword evidence="10" id="KW-0092">Biotin</keyword>
<dbReference type="PROSITE" id="PS00867">
    <property type="entry name" value="CPSASE_2"/>
    <property type="match status" value="1"/>
</dbReference>
<dbReference type="InterPro" id="IPR013815">
    <property type="entry name" value="ATP_grasp_subdomain_1"/>
</dbReference>
<dbReference type="VEuPathDB" id="VectorBase:RSAN_029315"/>
<keyword evidence="11" id="KW-0511">Multifunctional enzyme</keyword>
<comment type="pathway">
    <text evidence="2">Lipid metabolism; malonyl-CoA biosynthesis; malonyl-CoA from acetyl-CoA: step 1/1.</text>
</comment>
<dbReference type="FunFam" id="2.40.50.100:FF:000005">
    <property type="entry name" value="Acetyl-CoA carboxylase 1"/>
    <property type="match status" value="1"/>
</dbReference>
<comment type="catalytic activity">
    <reaction evidence="12">
        <text>hydrogencarbonate + acetyl-CoA + ATP = malonyl-CoA + ADP + phosphate + H(+)</text>
        <dbReference type="Rhea" id="RHEA:11308"/>
        <dbReference type="ChEBI" id="CHEBI:15378"/>
        <dbReference type="ChEBI" id="CHEBI:17544"/>
        <dbReference type="ChEBI" id="CHEBI:30616"/>
        <dbReference type="ChEBI" id="CHEBI:43474"/>
        <dbReference type="ChEBI" id="CHEBI:57288"/>
        <dbReference type="ChEBI" id="CHEBI:57384"/>
        <dbReference type="ChEBI" id="CHEBI:456216"/>
        <dbReference type="EC" id="6.4.1.2"/>
    </reaction>
</comment>
<dbReference type="PROSITE" id="PS50975">
    <property type="entry name" value="ATP_GRASP"/>
    <property type="match status" value="1"/>
</dbReference>
<sequence>MGITKFGTRHAFGSRKRQMKLVRMARLVHAPTRAASASSLQDNDCIDAYRDVEIATPSAQDSVVTSEAGVGVSCSSVPGVTASSTVHLKTRFRTCEELAAEDSERVAVQQKLGAMSATKRKFQMMPEPEDATATTEGEKYFLVQGDALSDLLSKSPCPHCLATGVKFQEGTQLGLATKLQLVCEHCGVVSSSWSSARQNESKAFDVNVRAIVAMKQIGKGQTALNDFWATMNVSHRGLHHRTFQRHLKQFREPQEQTLEKFYAESASAVKKTYKEMDPSFCRDITRAVMASFHHVTSTDTDPHHDLCPEGAESWCCHNASKANGVPPPKHKYSLPGYVAKALLPVYQRLSQASLLQRCLGAKTQNAPESFHSVLWSLMPKEQHASLIAVETALHEAVMRYNAGCYRATQELSSSVGLTPGHLTNQRAAEKDSLRLKKAQKGMLHKQEKRQRKRVPKDTSSYCAGNGPRPLFTIDCSDEETDDPGSPGSSGRFMGDELRRNRSRAKLFRQSMSGAHLSNEDREYGKGQKDFIVATPEEFVSRFGGRHVINKVLIANNGIAAVKCMRSIRRWAYEMFSNDKAVRFVVMVTPEDLNANAGEGISGIWVAVWAGWGHASENPRLPELLTKNKIAFIGPPEKAMWALGDKIASSIVAQTANVPTLPWSGSGLKADWGEDDDYNPKKPLKIKPELYRKGCVTGVDDGLEAAQRIGFPVMIKASEGGGGKGIRKSESANDFPQCFRQVQSEVPGSPIFIMKLATCARHLEVQLLADQYGTAISLFGRDCSIQRRHQKIIEEAPCIIAKPHVLEQMERAAVRLAKMVGYVSAGTVEYLYSEDGKFYFLELNPRLQVEHPCTEMVADVNLPACQLQIAMGVPLHRIKDIRLLYGESPWGDSLIDFDNPVQRPRPLGHVIAARITSENPDEGFKPSAGTVQELNFRSNKNVWGYFSVGASGGLHEFADSQFGHCFSWGEDREEARENLVLALKELSIRGDFRTTVEYLITLLETDAFLSNTFDTGWLDKLIAERVQAEKPDTMLSVICGALHVAYRTIRENFRNFQTCLEKGQILPATTLTNTLTCDLIHDSVKYTVQVSQCGPTSYFLVMNGSTRRVEAHRLSDDRLLLSIDGASYTTYMKEEVDRYRVVIGNQTCIFEKEKDPSVLRSPSTGKLLQFLVEDGAHVVCGQSYAEIEVMKMVMTLTVEESGCVHFIKRPGAVLEAGCELARLELDDPSRVNKAVPFEGGFPAPEVEGEHEEKLNQQFLAAKQDLENVLDGYVLPDPHFAQHMTASLDTFMRTLRDPTLPLMELKDIISSISGRIQPSVENNIRTLMKMYDKNITSVLAQFPSQQIAGVIDSYAATLQKRADRDVFFMTTQGIVQLVQRYRNGIRGRMKNVVQELLKQYLSVEIDFQQGHYDKCVALLREKHKDNMSVVVDKIFSHLQVAKKNLLIIKLIDHLCGHEPGLTDELSSILNELTTLSKTDNAKVALRARQVLIATHQPAWELRHNQMESIFLSAIDMYGHDFCPENLQKLILSETSIFDVLPDFFYHGNVVVQRAALEVYVRRAYVSYDLTCLQHLQLPSGICAAQFQFLLPSSHPNRQVQAPAVADGNTAGTPATPEDTVASDFDNLIEFFAISPNVAPRNEFDFGTREHNAPSFCDGNESPVVIEPMHILNIAIRNDIPNEDEDYAAKYYAFCQEKCAIMKERMIRRITFLILHKRRFPQYYTFRYRDDYVEDCIYRHLEPALAFQLEINRLRNYDLEAIPTSNLKMHLYLGKAKVPKGQEVSDFRFFIRAIIRHSDLVTKEASYEYLQNEGERLLLEAMDELEVAFTHPVAKRTDCNHIFLNFVPKVTMDPARIAENVRDMVMRYGPRLWKLRVLQAEIKMTIRPSLNGKCVPIRLFLANESGYYLDISLYKERLDPETGLMQFEAWGPHRQGPLHGLPISTPYLTKDYLQQKRFQAQSNGTTYVYDFPDMFRQALIRLWEEHVEMRPGQDIPDSLLSCVELVMDSQGRLVEQKRLPGENDVGMVAWRMTLVTPEYPEGRDIIVIANDITFLLGTFGPQEDLLFFVTCRAIGIGAYLVRLGQRVIQLENSHIILTGAGALNKLGGVQIMYPNGVSHVTVHDDLEGTYVMLKWLSYMPKCKGAKLPIVEPLDPIDRDVVYTPAKVPYDPRWLLAGRESPNLPGFWEDGFFDRGSFMEVMQQWAQTVVCGRARLGGIPVGVVAVETRTVEIDIPADPANLDSEAKVLSQAGQVWFPDSAYKTAQAINDFNREELPLFVFANWRGFSGGMKDMYDQVLKFGAYIVDALHTYRQPVIVYIPPFGELRGGAWAVVDAAINPRQMEMYADPDSRGALSHDQPSVITLYLPSPVSEVTPEPPPCREILALLGTAEPEKKAALEAELRKRETQLLPMYHQVALSFADLHDMPARMQEKGVIQDVVPWSKSRNQLYWRLRRRLLQDAVKRDIQQVRPQIGDGEMESMLRRWFVESMGAVKQYLWENDLAVTNWLQDQLDPKMGRSLIIDNIQCLRRDAAISQIKNTLQVNPEVIMDSAVHIIQQLTPQQRSDLLATIRTLENDQALPAAPSSESPTTPPSDAAS</sequence>
<dbReference type="VEuPathDB" id="VectorBase:RSAN_053103"/>
<dbReference type="Pfam" id="PF20700">
    <property type="entry name" value="Mutator"/>
    <property type="match status" value="1"/>
</dbReference>
<feature type="region of interest" description="Disordered" evidence="15">
    <location>
        <begin position="475"/>
        <end position="496"/>
    </location>
</feature>
<reference evidence="21" key="1">
    <citation type="journal article" date="2020" name="Cell">
        <title>Large-Scale Comparative Analyses of Tick Genomes Elucidate Their Genetic Diversity and Vector Capacities.</title>
        <authorList>
            <consortium name="Tick Genome and Microbiome Consortium (TIGMIC)"/>
            <person name="Jia N."/>
            <person name="Wang J."/>
            <person name="Shi W."/>
            <person name="Du L."/>
            <person name="Sun Y."/>
            <person name="Zhan W."/>
            <person name="Jiang J.F."/>
            <person name="Wang Q."/>
            <person name="Zhang B."/>
            <person name="Ji P."/>
            <person name="Bell-Sakyi L."/>
            <person name="Cui X.M."/>
            <person name="Yuan T.T."/>
            <person name="Jiang B.G."/>
            <person name="Yang W.F."/>
            <person name="Lam T.T."/>
            <person name="Chang Q.C."/>
            <person name="Ding S.J."/>
            <person name="Wang X.J."/>
            <person name="Zhu J.G."/>
            <person name="Ruan X.D."/>
            <person name="Zhao L."/>
            <person name="Wei J.T."/>
            <person name="Ye R.Z."/>
            <person name="Que T.C."/>
            <person name="Du C.H."/>
            <person name="Zhou Y.H."/>
            <person name="Cheng J.X."/>
            <person name="Dai P.F."/>
            <person name="Guo W.B."/>
            <person name="Han X.H."/>
            <person name="Huang E.J."/>
            <person name="Li L.F."/>
            <person name="Wei W."/>
            <person name="Gao Y.C."/>
            <person name="Liu J.Z."/>
            <person name="Shao H.Z."/>
            <person name="Wang X."/>
            <person name="Wang C.C."/>
            <person name="Yang T.C."/>
            <person name="Huo Q.B."/>
            <person name="Li W."/>
            <person name="Chen H.Y."/>
            <person name="Chen S.E."/>
            <person name="Zhou L.G."/>
            <person name="Ni X.B."/>
            <person name="Tian J.H."/>
            <person name="Sheng Y."/>
            <person name="Liu T."/>
            <person name="Pan Y.S."/>
            <person name="Xia L.Y."/>
            <person name="Li J."/>
            <person name="Zhao F."/>
            <person name="Cao W.C."/>
        </authorList>
    </citation>
    <scope>NUCLEOTIDE SEQUENCE</scope>
    <source>
        <strain evidence="21">Rsan-2018</strain>
    </source>
</reference>
<dbReference type="GO" id="GO:0005524">
    <property type="term" value="F:ATP binding"/>
    <property type="evidence" value="ECO:0007669"/>
    <property type="project" value="UniProtKB-UniRule"/>
</dbReference>
<gene>
    <name evidence="21" type="ORF">HPB52_023047</name>
</gene>
<dbReference type="InterPro" id="IPR049012">
    <property type="entry name" value="Mutator_transp_dom"/>
</dbReference>
<keyword evidence="5 14" id="KW-0547">Nucleotide-binding</keyword>